<dbReference type="RefSeq" id="XP_007674309.1">
    <property type="nucleotide sequence ID" value="XM_007676119.1"/>
</dbReference>
<feature type="transmembrane region" description="Helical" evidence="6">
    <location>
        <begin position="12"/>
        <end position="34"/>
    </location>
</feature>
<feature type="compositionally biased region" description="Gly residues" evidence="5">
    <location>
        <begin position="775"/>
        <end position="787"/>
    </location>
</feature>
<dbReference type="PANTHER" id="PTHR28013">
    <property type="entry name" value="PROTEIN DCV1-RELATED"/>
    <property type="match status" value="1"/>
</dbReference>
<feature type="compositionally biased region" description="Polar residues" evidence="5">
    <location>
        <begin position="651"/>
        <end position="665"/>
    </location>
</feature>
<dbReference type="STRING" id="717646.M2LUE9"/>
<evidence type="ECO:0000313" key="8">
    <source>
        <dbReference type="Proteomes" id="UP000011761"/>
    </source>
</evidence>
<accession>M2LUE9</accession>
<evidence type="ECO:0000256" key="3">
    <source>
        <dbReference type="ARBA" id="ARBA00022989"/>
    </source>
</evidence>
<dbReference type="GO" id="GO:0032153">
    <property type="term" value="C:cell division site"/>
    <property type="evidence" value="ECO:0007669"/>
    <property type="project" value="TreeGrafter"/>
</dbReference>
<dbReference type="PANTHER" id="PTHR28013:SF3">
    <property type="entry name" value="PROTEIN DCV1-RELATED"/>
    <property type="match status" value="1"/>
</dbReference>
<dbReference type="InterPro" id="IPR051380">
    <property type="entry name" value="pH-response_reg_palI/RIM9"/>
</dbReference>
<dbReference type="eggNOG" id="ENOG502S1J0">
    <property type="taxonomic scope" value="Eukaryota"/>
</dbReference>
<feature type="transmembrane region" description="Helical" evidence="6">
    <location>
        <begin position="150"/>
        <end position="172"/>
    </location>
</feature>
<dbReference type="AlphaFoldDB" id="M2LUE9"/>
<evidence type="ECO:0000256" key="4">
    <source>
        <dbReference type="ARBA" id="ARBA00023136"/>
    </source>
</evidence>
<evidence type="ECO:0000256" key="6">
    <source>
        <dbReference type="SAM" id="Phobius"/>
    </source>
</evidence>
<name>M2LUE9_BAUPA</name>
<dbReference type="GO" id="GO:0005886">
    <property type="term" value="C:plasma membrane"/>
    <property type="evidence" value="ECO:0007669"/>
    <property type="project" value="InterPro"/>
</dbReference>
<gene>
    <name evidence="7" type="ORF">BAUCODRAFT_23016</name>
</gene>
<organism evidence="7 8">
    <name type="scientific">Baudoinia panamericana (strain UAMH 10762)</name>
    <name type="common">Angels' share fungus</name>
    <name type="synonym">Baudoinia compniacensis (strain UAMH 10762)</name>
    <dbReference type="NCBI Taxonomy" id="717646"/>
    <lineage>
        <taxon>Eukaryota</taxon>
        <taxon>Fungi</taxon>
        <taxon>Dikarya</taxon>
        <taxon>Ascomycota</taxon>
        <taxon>Pezizomycotina</taxon>
        <taxon>Dothideomycetes</taxon>
        <taxon>Dothideomycetidae</taxon>
        <taxon>Mycosphaerellales</taxon>
        <taxon>Teratosphaeriaceae</taxon>
        <taxon>Baudoinia</taxon>
    </lineage>
</organism>
<evidence type="ECO:0008006" key="9">
    <source>
        <dbReference type="Google" id="ProtNLM"/>
    </source>
</evidence>
<feature type="transmembrane region" description="Helical" evidence="6">
    <location>
        <begin position="83"/>
        <end position="106"/>
    </location>
</feature>
<dbReference type="OMA" id="VFGYCKG"/>
<keyword evidence="4 6" id="KW-0472">Membrane</keyword>
<protein>
    <recommendedName>
        <fullName evidence="9">Pali-domain-containing protein</fullName>
    </recommendedName>
</protein>
<proteinExistence type="predicted"/>
<dbReference type="Proteomes" id="UP000011761">
    <property type="component" value="Unassembled WGS sequence"/>
</dbReference>
<dbReference type="KEGG" id="bcom:BAUCODRAFT_23016"/>
<dbReference type="OrthoDB" id="2354757at2759"/>
<dbReference type="Pfam" id="PF06687">
    <property type="entry name" value="SUR7"/>
    <property type="match status" value="1"/>
</dbReference>
<feature type="compositionally biased region" description="Gly residues" evidence="5">
    <location>
        <begin position="364"/>
        <end position="385"/>
    </location>
</feature>
<feature type="region of interest" description="Disordered" evidence="5">
    <location>
        <begin position="342"/>
        <end position="463"/>
    </location>
</feature>
<feature type="transmembrane region" description="Helical" evidence="6">
    <location>
        <begin position="118"/>
        <end position="144"/>
    </location>
</feature>
<evidence type="ECO:0000256" key="5">
    <source>
        <dbReference type="SAM" id="MobiDB-lite"/>
    </source>
</evidence>
<feature type="compositionally biased region" description="Low complexity" evidence="5">
    <location>
        <begin position="450"/>
        <end position="461"/>
    </location>
</feature>
<keyword evidence="2 6" id="KW-0812">Transmembrane</keyword>
<comment type="subcellular location">
    <subcellularLocation>
        <location evidence="1">Membrane</location>
        <topology evidence="1">Multi-pass membrane protein</topology>
    </subcellularLocation>
</comment>
<feature type="region of interest" description="Disordered" evidence="5">
    <location>
        <begin position="240"/>
        <end position="320"/>
    </location>
</feature>
<keyword evidence="3 6" id="KW-1133">Transmembrane helix</keyword>
<dbReference type="GO" id="GO:0035838">
    <property type="term" value="C:growing cell tip"/>
    <property type="evidence" value="ECO:0007669"/>
    <property type="project" value="TreeGrafter"/>
</dbReference>
<reference evidence="7 8" key="1">
    <citation type="journal article" date="2012" name="PLoS Pathog.">
        <title>Diverse lifestyles and strategies of plant pathogenesis encoded in the genomes of eighteen Dothideomycetes fungi.</title>
        <authorList>
            <person name="Ohm R.A."/>
            <person name="Feau N."/>
            <person name="Henrissat B."/>
            <person name="Schoch C.L."/>
            <person name="Horwitz B.A."/>
            <person name="Barry K.W."/>
            <person name="Condon B.J."/>
            <person name="Copeland A.C."/>
            <person name="Dhillon B."/>
            <person name="Glaser F."/>
            <person name="Hesse C.N."/>
            <person name="Kosti I."/>
            <person name="LaButti K."/>
            <person name="Lindquist E.A."/>
            <person name="Lucas S."/>
            <person name="Salamov A.A."/>
            <person name="Bradshaw R.E."/>
            <person name="Ciuffetti L."/>
            <person name="Hamelin R.C."/>
            <person name="Kema G.H.J."/>
            <person name="Lawrence C."/>
            <person name="Scott J.A."/>
            <person name="Spatafora J.W."/>
            <person name="Turgeon B.G."/>
            <person name="de Wit P.J.G.M."/>
            <person name="Zhong S."/>
            <person name="Goodwin S.B."/>
            <person name="Grigoriev I.V."/>
        </authorList>
    </citation>
    <scope>NUCLEOTIDE SEQUENCE [LARGE SCALE GENOMIC DNA]</scope>
    <source>
        <strain evidence="7 8">UAMH 10762</strain>
    </source>
</reference>
<feature type="compositionally biased region" description="Pro residues" evidence="5">
    <location>
        <begin position="401"/>
        <end position="416"/>
    </location>
</feature>
<dbReference type="EMBL" id="KB445553">
    <property type="protein sequence ID" value="EMC98202.1"/>
    <property type="molecule type" value="Genomic_DNA"/>
</dbReference>
<evidence type="ECO:0000256" key="1">
    <source>
        <dbReference type="ARBA" id="ARBA00004141"/>
    </source>
</evidence>
<dbReference type="InterPro" id="IPR009571">
    <property type="entry name" value="SUR7/Rim9-like_fungi"/>
</dbReference>
<feature type="region of interest" description="Disordered" evidence="5">
    <location>
        <begin position="515"/>
        <end position="814"/>
    </location>
</feature>
<sequence length="814" mass="85443">MGLLRPATPLSIILFVAFVLVLLSTLSTPIIHAIPLGTLQGWNLGVFGYCKGDTCSGYQIGYSTDQLFASEDFDLPSGTRHSLSAILIVHPIAAFFILLCFCLAIAAHFHSPAHSPRFLLFLLILTIPTLLVTLLAFLVDILLFVPHMQWAGWIVLAATILVIAATVVTCAMRRTLVSRKARKKRIEENAEMNGANYYDNMANRTQLMQDELPRADSPPPMSGTTAADKVGGVTQFATFEMKRPETKSEQSNTDGTMVGGGMSGFNDDRQPLNPQRDPSIRSASSGGGTRRPYDAEHAPPMPGMGHDGRLPPPRRSASRDQYGNIIPAAAAGMGAGALAQELRHERSQGSLGSRNSNNNYPPRGGRGGYGPPGRGYGPPRGGMGPPRGSFGPSRGGYRGQGPPPPGWRGRGGPPPGMMMGRGGTRPGPPPPGYASDPYYNGPPRSPRGPPMMDQGQPPMQDEFVAGPIGQAIEMDERTGSPPDPIGSHEQRNIAAPGQYGLRDNDADVAGMVGLQQDGRQPMGDGDGMRTPTSVYSEHTYVPPRSQWAPPLPVSTMDFGAAQPTASNAAPSAALPRSPVAPSQPSPRSTRHQRAGSEPYYEDVDPRFAIDPASDVGSDRASGIPNALTPGGYGAPRMQDPNLLQAPHTSGGMRSNIPSYVTNSAVGDSGEDGVNHSTPSSEAPHGMRGAAGAESSDDNLPPGARSPGEGSEASHFTSVSQRPVNPNWRPGPGSAYGPPGGGAASSASAAQRRREDVLLNANPDFSLPGMSFTRNGRGGMRGGRGGSGMTRVGSPTMGAMSNVGLTPGGRYPTDI</sequence>
<keyword evidence="8" id="KW-1185">Reference proteome</keyword>
<feature type="compositionally biased region" description="Polar residues" evidence="5">
    <location>
        <begin position="713"/>
        <end position="723"/>
    </location>
</feature>
<evidence type="ECO:0000313" key="7">
    <source>
        <dbReference type="EMBL" id="EMC98202.1"/>
    </source>
</evidence>
<evidence type="ECO:0000256" key="2">
    <source>
        <dbReference type="ARBA" id="ARBA00022692"/>
    </source>
</evidence>
<dbReference type="GeneID" id="19109979"/>
<feature type="compositionally biased region" description="Low complexity" evidence="5">
    <location>
        <begin position="352"/>
        <end position="363"/>
    </location>
</feature>
<dbReference type="HOGENOM" id="CLU_016694_1_0_1"/>